<dbReference type="CDD" id="cd13877">
    <property type="entry name" value="CuRO_2_Fet3p_like"/>
    <property type="match status" value="1"/>
</dbReference>
<evidence type="ECO:0000256" key="9">
    <source>
        <dbReference type="SAM" id="SignalP"/>
    </source>
</evidence>
<feature type="domain" description="Plastocyanin-like" evidence="11">
    <location>
        <begin position="377"/>
        <end position="525"/>
    </location>
</feature>
<organism evidence="13 14">
    <name type="scientific">Maudiozyma exigua</name>
    <name type="common">Yeast</name>
    <name type="synonym">Kazachstania exigua</name>
    <dbReference type="NCBI Taxonomy" id="34358"/>
    <lineage>
        <taxon>Eukaryota</taxon>
        <taxon>Fungi</taxon>
        <taxon>Dikarya</taxon>
        <taxon>Ascomycota</taxon>
        <taxon>Saccharomycotina</taxon>
        <taxon>Saccharomycetes</taxon>
        <taxon>Saccharomycetales</taxon>
        <taxon>Saccharomycetaceae</taxon>
        <taxon>Maudiozyma</taxon>
    </lineage>
</organism>
<keyword evidence="8" id="KW-0406">Ion transport</keyword>
<dbReference type="PANTHER" id="PTHR11709:SF434">
    <property type="entry name" value="IRON TRANSPORT MULTICOPPER OXIDASE FET5-RELATED"/>
    <property type="match status" value="1"/>
</dbReference>
<keyword evidence="14" id="KW-1185">Reference proteome</keyword>
<evidence type="ECO:0000313" key="13">
    <source>
        <dbReference type="EMBL" id="KAG0671320.1"/>
    </source>
</evidence>
<keyword evidence="8" id="KW-0813">Transport</keyword>
<name>A0A9P6WG97_MAUEX</name>
<feature type="chain" id="PRO_5040225439" evidence="9">
    <location>
        <begin position="19"/>
        <end position="628"/>
    </location>
</feature>
<evidence type="ECO:0000313" key="14">
    <source>
        <dbReference type="Proteomes" id="UP000750334"/>
    </source>
</evidence>
<dbReference type="Pfam" id="PF00394">
    <property type="entry name" value="Cu-oxidase"/>
    <property type="match status" value="1"/>
</dbReference>
<keyword evidence="3" id="KW-0410">Iron transport</keyword>
<dbReference type="Proteomes" id="UP000750334">
    <property type="component" value="Unassembled WGS sequence"/>
</dbReference>
<proteinExistence type="inferred from homology"/>
<evidence type="ECO:0000256" key="1">
    <source>
        <dbReference type="ARBA" id="ARBA00001935"/>
    </source>
</evidence>
<dbReference type="InterPro" id="IPR002355">
    <property type="entry name" value="Cu_oxidase_Cu_BS"/>
</dbReference>
<dbReference type="InterPro" id="IPR045087">
    <property type="entry name" value="Cu-oxidase_fam"/>
</dbReference>
<dbReference type="OrthoDB" id="2121828at2759"/>
<keyword evidence="5" id="KW-0560">Oxidoreductase</keyword>
<dbReference type="InterPro" id="IPR011707">
    <property type="entry name" value="Cu-oxidase-like_N"/>
</dbReference>
<dbReference type="PROSITE" id="PS00079">
    <property type="entry name" value="MULTICOPPER_OXIDASE1"/>
    <property type="match status" value="1"/>
</dbReference>
<dbReference type="InterPro" id="IPR044130">
    <property type="entry name" value="CuRO_2_Fet3-like"/>
</dbReference>
<dbReference type="EMBL" id="PUHR01000013">
    <property type="protein sequence ID" value="KAG0671320.1"/>
    <property type="molecule type" value="Genomic_DNA"/>
</dbReference>
<dbReference type="GO" id="GO:0005507">
    <property type="term" value="F:copper ion binding"/>
    <property type="evidence" value="ECO:0007669"/>
    <property type="project" value="InterPro"/>
</dbReference>
<dbReference type="GO" id="GO:0033215">
    <property type="term" value="P:reductive iron assimilation"/>
    <property type="evidence" value="ECO:0007669"/>
    <property type="project" value="TreeGrafter"/>
</dbReference>
<feature type="signal peptide" evidence="9">
    <location>
        <begin position="1"/>
        <end position="18"/>
    </location>
</feature>
<reference evidence="13 14" key="1">
    <citation type="submission" date="2020-11" db="EMBL/GenBank/DDBJ databases">
        <title>Kefir isolates.</title>
        <authorList>
            <person name="Marcisauskas S."/>
            <person name="Kim Y."/>
            <person name="Blasche S."/>
        </authorList>
    </citation>
    <scope>NUCLEOTIDE SEQUENCE [LARGE SCALE GENOMIC DNA]</scope>
    <source>
        <strain evidence="13 14">OG2</strain>
    </source>
</reference>
<dbReference type="PANTHER" id="PTHR11709">
    <property type="entry name" value="MULTI-COPPER OXIDASE"/>
    <property type="match status" value="1"/>
</dbReference>
<comment type="cofactor">
    <cofactor evidence="1">
        <name>Cu cation</name>
        <dbReference type="ChEBI" id="CHEBI:23378"/>
    </cofactor>
</comment>
<dbReference type="GO" id="GO:0000329">
    <property type="term" value="C:fungal-type vacuole membrane"/>
    <property type="evidence" value="ECO:0007669"/>
    <property type="project" value="TreeGrafter"/>
</dbReference>
<dbReference type="CDD" id="cd13899">
    <property type="entry name" value="CuRO_3_Fet3p"/>
    <property type="match status" value="1"/>
</dbReference>
<dbReference type="AlphaFoldDB" id="A0A9P6WG97"/>
<comment type="similarity">
    <text evidence="2">Belongs to the multicopper oxidase family.</text>
</comment>
<protein>
    <submittedName>
        <fullName evidence="13">Ferroxidase fet3</fullName>
    </submittedName>
</protein>
<feature type="domain" description="Plastocyanin-like" evidence="12">
    <location>
        <begin position="28"/>
        <end position="154"/>
    </location>
</feature>
<dbReference type="GO" id="GO:0010106">
    <property type="term" value="P:cellular response to iron ion starvation"/>
    <property type="evidence" value="ECO:0007669"/>
    <property type="project" value="TreeGrafter"/>
</dbReference>
<dbReference type="InterPro" id="IPR008972">
    <property type="entry name" value="Cupredoxin"/>
</dbReference>
<accession>A0A9P6WG97</accession>
<evidence type="ECO:0000256" key="7">
    <source>
        <dbReference type="ARBA" id="ARBA00023008"/>
    </source>
</evidence>
<comment type="caution">
    <text evidence="13">The sequence shown here is derived from an EMBL/GenBank/DDBJ whole genome shotgun (WGS) entry which is preliminary data.</text>
</comment>
<evidence type="ECO:0000256" key="3">
    <source>
        <dbReference type="ARBA" id="ARBA00022496"/>
    </source>
</evidence>
<evidence type="ECO:0000259" key="11">
    <source>
        <dbReference type="Pfam" id="PF07731"/>
    </source>
</evidence>
<dbReference type="InterPro" id="IPR011706">
    <property type="entry name" value="Cu-oxidase_C"/>
</dbReference>
<dbReference type="Pfam" id="PF07731">
    <property type="entry name" value="Cu-oxidase_2"/>
    <property type="match status" value="1"/>
</dbReference>
<dbReference type="GO" id="GO:0004322">
    <property type="term" value="F:ferroxidase activity"/>
    <property type="evidence" value="ECO:0007669"/>
    <property type="project" value="TreeGrafter"/>
</dbReference>
<evidence type="ECO:0000256" key="5">
    <source>
        <dbReference type="ARBA" id="ARBA00023002"/>
    </source>
</evidence>
<dbReference type="InterPro" id="IPR001117">
    <property type="entry name" value="Cu-oxidase_2nd"/>
</dbReference>
<keyword evidence="6" id="KW-0408">Iron</keyword>
<evidence type="ECO:0000256" key="8">
    <source>
        <dbReference type="ARBA" id="ARBA00023065"/>
    </source>
</evidence>
<keyword evidence="7" id="KW-0186">Copper</keyword>
<dbReference type="PROSITE" id="PS00080">
    <property type="entry name" value="MULTICOPPER_OXIDASE2"/>
    <property type="match status" value="1"/>
</dbReference>
<dbReference type="FunFam" id="2.60.40.420:FF:000024">
    <property type="entry name" value="FET5p Multicopper oxidase"/>
    <property type="match status" value="1"/>
</dbReference>
<dbReference type="InterPro" id="IPR033138">
    <property type="entry name" value="Cu_oxidase_CS"/>
</dbReference>
<keyword evidence="9" id="KW-0732">Signal</keyword>
<evidence type="ECO:0000259" key="12">
    <source>
        <dbReference type="Pfam" id="PF07732"/>
    </source>
</evidence>
<dbReference type="SUPFAM" id="SSF49503">
    <property type="entry name" value="Cupredoxins"/>
    <property type="match status" value="3"/>
</dbReference>
<dbReference type="Pfam" id="PF07732">
    <property type="entry name" value="Cu-oxidase_3"/>
    <property type="match status" value="1"/>
</dbReference>
<gene>
    <name evidence="13" type="primary">FET3_2</name>
    <name evidence="13" type="ORF">C6P45_000774</name>
</gene>
<dbReference type="Gene3D" id="2.60.40.420">
    <property type="entry name" value="Cupredoxins - blue copper proteins"/>
    <property type="match status" value="3"/>
</dbReference>
<evidence type="ECO:0000256" key="4">
    <source>
        <dbReference type="ARBA" id="ARBA00022723"/>
    </source>
</evidence>
<evidence type="ECO:0000256" key="6">
    <source>
        <dbReference type="ARBA" id="ARBA00023004"/>
    </source>
</evidence>
<feature type="domain" description="Plastocyanin-like" evidence="10">
    <location>
        <begin position="163"/>
        <end position="285"/>
    </location>
</feature>
<sequence>MQVSVLLTFLTVLRYSLAATHTFNFIATWKNVTIPGSTIQKQVIAFNDQWPLPEIHVNKGDRVIISLTNQFQQHIAPHVTTSLHIHGIFHNTSHGNSLQNDGPAMITQCPIPFGQTYIYNFTLEDQIGTYWYHAHQGAQYGDGMRGAFIIHDSKDHTPFKYDEEFTVTLTDLYYKPYYDVEYDFLNRYNPMGNEPIPDQILFNESSIGEMNFQYNKTYLVRFINVGLFVSQYIVLEDHSFEIVEVDGVYTQSNITDVLYLAAGQRMAVLIHSKLQSTGKNYALTQIIDDTMLDMIPEDLQLQITNKIIYDSNLPDPIPIKGLRQNKIDPIATNDFYLTTLDQKPLYSKYDHQIVLDVRMETLGDGIKYAFFNNITFVPPRIPVLTTILTSGKLSTNPKIYGDNINAFILERDSIVEIVLNNYDTGRHPFHFHGHNFQIVQKSQGFHVGENFDPADQDKMTVPYNESNPLMEFPEYPMIRDTVILEPNGHTVIRFKADNPGVWFFHCHVDWHLKQGLAAVFIEDPQTLQQRETLTDNYKEVCDAMNMPNKGNAAGHSDDWLNMDGLPRQPAPLAPGFTKKGYFALIISTVVGIWGLYSITQYGLLEVIPDDEVTYTTLKKVLDDNNIEY</sequence>
<evidence type="ECO:0000259" key="10">
    <source>
        <dbReference type="Pfam" id="PF00394"/>
    </source>
</evidence>
<evidence type="ECO:0000256" key="2">
    <source>
        <dbReference type="ARBA" id="ARBA00010609"/>
    </source>
</evidence>
<keyword evidence="4" id="KW-0479">Metal-binding</keyword>